<keyword evidence="2" id="KW-0238">DNA-binding</keyword>
<dbReference type="InterPro" id="IPR005471">
    <property type="entry name" value="Tscrpt_reg_IclR_N"/>
</dbReference>
<gene>
    <name evidence="6" type="ORF">METZ01_LOCUS100148</name>
</gene>
<dbReference type="InterPro" id="IPR050707">
    <property type="entry name" value="HTH_MetabolicPath_Reg"/>
</dbReference>
<dbReference type="GO" id="GO:0003677">
    <property type="term" value="F:DNA binding"/>
    <property type="evidence" value="ECO:0007669"/>
    <property type="project" value="UniProtKB-KW"/>
</dbReference>
<dbReference type="Pfam" id="PF09339">
    <property type="entry name" value="HTH_IclR"/>
    <property type="match status" value="1"/>
</dbReference>
<organism evidence="6">
    <name type="scientific">marine metagenome</name>
    <dbReference type="NCBI Taxonomy" id="408172"/>
    <lineage>
        <taxon>unclassified sequences</taxon>
        <taxon>metagenomes</taxon>
        <taxon>ecological metagenomes</taxon>
    </lineage>
</organism>
<evidence type="ECO:0000313" key="6">
    <source>
        <dbReference type="EMBL" id="SVA47294.1"/>
    </source>
</evidence>
<dbReference type="AlphaFoldDB" id="A0A381W482"/>
<dbReference type="Gene3D" id="1.10.10.10">
    <property type="entry name" value="Winged helix-like DNA-binding domain superfamily/Winged helix DNA-binding domain"/>
    <property type="match status" value="1"/>
</dbReference>
<dbReference type="InterPro" id="IPR029016">
    <property type="entry name" value="GAF-like_dom_sf"/>
</dbReference>
<accession>A0A381W482</accession>
<dbReference type="InterPro" id="IPR036388">
    <property type="entry name" value="WH-like_DNA-bd_sf"/>
</dbReference>
<keyword evidence="3" id="KW-0804">Transcription</keyword>
<evidence type="ECO:0000259" key="4">
    <source>
        <dbReference type="PROSITE" id="PS51077"/>
    </source>
</evidence>
<evidence type="ECO:0000256" key="2">
    <source>
        <dbReference type="ARBA" id="ARBA00023125"/>
    </source>
</evidence>
<proteinExistence type="predicted"/>
<dbReference type="GO" id="GO:0003700">
    <property type="term" value="F:DNA-binding transcription factor activity"/>
    <property type="evidence" value="ECO:0007669"/>
    <property type="project" value="TreeGrafter"/>
</dbReference>
<dbReference type="InterPro" id="IPR014757">
    <property type="entry name" value="Tscrpt_reg_IclR_C"/>
</dbReference>
<dbReference type="SUPFAM" id="SSF46785">
    <property type="entry name" value="Winged helix' DNA-binding domain"/>
    <property type="match status" value="1"/>
</dbReference>
<name>A0A381W482_9ZZZZ</name>
<keyword evidence="1" id="KW-0805">Transcription regulation</keyword>
<dbReference type="InterPro" id="IPR011991">
    <property type="entry name" value="ArsR-like_HTH"/>
</dbReference>
<dbReference type="GO" id="GO:0045892">
    <property type="term" value="P:negative regulation of DNA-templated transcription"/>
    <property type="evidence" value="ECO:0007669"/>
    <property type="project" value="TreeGrafter"/>
</dbReference>
<dbReference type="SUPFAM" id="SSF55781">
    <property type="entry name" value="GAF domain-like"/>
    <property type="match status" value="1"/>
</dbReference>
<dbReference type="PROSITE" id="PS51078">
    <property type="entry name" value="ICLR_ED"/>
    <property type="match status" value="1"/>
</dbReference>
<dbReference type="PANTHER" id="PTHR30136:SF24">
    <property type="entry name" value="HTH-TYPE TRANSCRIPTIONAL REPRESSOR ALLR"/>
    <property type="match status" value="1"/>
</dbReference>
<dbReference type="PROSITE" id="PS51077">
    <property type="entry name" value="HTH_ICLR"/>
    <property type="match status" value="1"/>
</dbReference>
<dbReference type="EMBL" id="UINC01010650">
    <property type="protein sequence ID" value="SVA47294.1"/>
    <property type="molecule type" value="Genomic_DNA"/>
</dbReference>
<dbReference type="Pfam" id="PF01614">
    <property type="entry name" value="IclR_C"/>
    <property type="match status" value="1"/>
</dbReference>
<feature type="domain" description="IclR-ED" evidence="5">
    <location>
        <begin position="72"/>
        <end position="255"/>
    </location>
</feature>
<dbReference type="PANTHER" id="PTHR30136">
    <property type="entry name" value="HELIX-TURN-HELIX TRANSCRIPTIONAL REGULATOR, ICLR FAMILY"/>
    <property type="match status" value="1"/>
</dbReference>
<dbReference type="SMART" id="SM00346">
    <property type="entry name" value="HTH_ICLR"/>
    <property type="match status" value="1"/>
</dbReference>
<evidence type="ECO:0000256" key="1">
    <source>
        <dbReference type="ARBA" id="ARBA00023015"/>
    </source>
</evidence>
<feature type="domain" description="HTH iclR-type" evidence="4">
    <location>
        <begin position="9"/>
        <end position="71"/>
    </location>
</feature>
<dbReference type="InterPro" id="IPR036390">
    <property type="entry name" value="WH_DNA-bd_sf"/>
</dbReference>
<protein>
    <recommendedName>
        <fullName evidence="7">HTH iclR-type domain-containing protein</fullName>
    </recommendedName>
</protein>
<evidence type="ECO:0000256" key="3">
    <source>
        <dbReference type="ARBA" id="ARBA00023163"/>
    </source>
</evidence>
<evidence type="ECO:0000259" key="5">
    <source>
        <dbReference type="PROSITE" id="PS51078"/>
    </source>
</evidence>
<dbReference type="CDD" id="cd00090">
    <property type="entry name" value="HTH_ARSR"/>
    <property type="match status" value="1"/>
</dbReference>
<evidence type="ECO:0008006" key="7">
    <source>
        <dbReference type="Google" id="ProtNLM"/>
    </source>
</evidence>
<dbReference type="Gene3D" id="3.30.450.40">
    <property type="match status" value="1"/>
</dbReference>
<sequence length="258" mass="29257">MADNFFDKGSAMHRILAIIEQVANSDRPVTPTEINEKLNLPKATIHRLCSKLEDENILQREIDGKRFMPGSRLRQISLGTISNENFRTHRHAILSKLSEEVGETCNITIPDGSHMRYLERVETHWPLRMQLMIGTKVPLHASASGKLFLSQLPDEQMSSLIENLIFEQRTVNTLTNAKILKSALVKIRKEQVGTDNEEFIDGMVAVAVPIFDRRKRFIATLSIHAPNTRMSITEITNHIPRMQKASQDLTLILDPGDN</sequence>
<reference evidence="6" key="1">
    <citation type="submission" date="2018-05" db="EMBL/GenBank/DDBJ databases">
        <authorList>
            <person name="Lanie J.A."/>
            <person name="Ng W.-L."/>
            <person name="Kazmierczak K.M."/>
            <person name="Andrzejewski T.M."/>
            <person name="Davidsen T.M."/>
            <person name="Wayne K.J."/>
            <person name="Tettelin H."/>
            <person name="Glass J.I."/>
            <person name="Rusch D."/>
            <person name="Podicherti R."/>
            <person name="Tsui H.-C.T."/>
            <person name="Winkler M.E."/>
        </authorList>
    </citation>
    <scope>NUCLEOTIDE SEQUENCE</scope>
</reference>